<dbReference type="PROSITE" id="PS50088">
    <property type="entry name" value="ANK_REPEAT"/>
    <property type="match status" value="3"/>
</dbReference>
<evidence type="ECO:0000313" key="5">
    <source>
        <dbReference type="EMBL" id="CAH3193424.1"/>
    </source>
</evidence>
<feature type="repeat" description="ANK" evidence="3">
    <location>
        <begin position="52"/>
        <end position="84"/>
    </location>
</feature>
<feature type="compositionally biased region" description="Basic and acidic residues" evidence="4">
    <location>
        <begin position="296"/>
        <end position="310"/>
    </location>
</feature>
<dbReference type="Pfam" id="PF12796">
    <property type="entry name" value="Ank_2"/>
    <property type="match status" value="1"/>
</dbReference>
<feature type="repeat" description="ANK" evidence="3">
    <location>
        <begin position="85"/>
        <end position="131"/>
    </location>
</feature>
<accession>A0ABN8SU06</accession>
<feature type="non-terminal residue" evidence="5">
    <location>
        <position position="1"/>
    </location>
</feature>
<dbReference type="Pfam" id="PF00023">
    <property type="entry name" value="Ank"/>
    <property type="match status" value="1"/>
</dbReference>
<dbReference type="SMART" id="SM00248">
    <property type="entry name" value="ANK"/>
    <property type="match status" value="3"/>
</dbReference>
<comment type="caution">
    <text evidence="5">The sequence shown here is derived from an EMBL/GenBank/DDBJ whole genome shotgun (WGS) entry which is preliminary data.</text>
</comment>
<name>A0ABN8SU06_9CNID</name>
<feature type="compositionally biased region" description="Low complexity" evidence="4">
    <location>
        <begin position="210"/>
        <end position="220"/>
    </location>
</feature>
<keyword evidence="6" id="KW-1185">Reference proteome</keyword>
<dbReference type="EMBL" id="CALNXI010003482">
    <property type="protein sequence ID" value="CAH3193424.1"/>
    <property type="molecule type" value="Genomic_DNA"/>
</dbReference>
<evidence type="ECO:0000256" key="3">
    <source>
        <dbReference type="PROSITE-ProRule" id="PRU00023"/>
    </source>
</evidence>
<keyword evidence="1" id="KW-0677">Repeat</keyword>
<feature type="compositionally biased region" description="Polar residues" evidence="4">
    <location>
        <begin position="167"/>
        <end position="179"/>
    </location>
</feature>
<evidence type="ECO:0000256" key="2">
    <source>
        <dbReference type="ARBA" id="ARBA00023043"/>
    </source>
</evidence>
<evidence type="ECO:0000256" key="1">
    <source>
        <dbReference type="ARBA" id="ARBA00022737"/>
    </source>
</evidence>
<proteinExistence type="predicted"/>
<feature type="compositionally biased region" description="Acidic residues" evidence="4">
    <location>
        <begin position="311"/>
        <end position="320"/>
    </location>
</feature>
<dbReference type="InterPro" id="IPR002110">
    <property type="entry name" value="Ankyrin_rpt"/>
</dbReference>
<reference evidence="5 6" key="1">
    <citation type="submission" date="2022-05" db="EMBL/GenBank/DDBJ databases">
        <authorList>
            <consortium name="Genoscope - CEA"/>
            <person name="William W."/>
        </authorList>
    </citation>
    <scope>NUCLEOTIDE SEQUENCE [LARGE SCALE GENOMIC DNA]</scope>
</reference>
<feature type="repeat" description="ANK" evidence="3">
    <location>
        <begin position="18"/>
        <end position="50"/>
    </location>
</feature>
<dbReference type="PRINTS" id="PR01415">
    <property type="entry name" value="ANKYRIN"/>
</dbReference>
<dbReference type="Proteomes" id="UP001159427">
    <property type="component" value="Unassembled WGS sequence"/>
</dbReference>
<keyword evidence="2 3" id="KW-0040">ANK repeat</keyword>
<dbReference type="SUPFAM" id="SSF48403">
    <property type="entry name" value="Ankyrin repeat"/>
    <property type="match status" value="1"/>
</dbReference>
<feature type="compositionally biased region" description="Low complexity" evidence="4">
    <location>
        <begin position="181"/>
        <end position="190"/>
    </location>
</feature>
<feature type="region of interest" description="Disordered" evidence="4">
    <location>
        <begin position="167"/>
        <end position="231"/>
    </location>
</feature>
<gene>
    <name evidence="5" type="ORF">PEVE_00025813</name>
</gene>
<dbReference type="PANTHER" id="PTHR24201">
    <property type="entry name" value="ANK_REP_REGION DOMAIN-CONTAINING PROTEIN"/>
    <property type="match status" value="1"/>
</dbReference>
<dbReference type="InterPro" id="IPR036770">
    <property type="entry name" value="Ankyrin_rpt-contain_sf"/>
</dbReference>
<sequence>KSREAAEKVLHTNVRNGEGMTPLHIAAIRGYDEMTNLLLRRGAQTDVKNYTQMRAPLHFACQYNHPRVAGLLLSHKAKVNIKDYKGNTPLHLCCFTGHVDPANVLIGVQFNLVKVVILLLENGASVTMRNKRELTPLQYAHRDDVIRALDQAEGISFNARTKRLSYSSYTSHKPSNEDLSSSKSKTRSNSVPNYVGANASAKHPMPVTSPPSSTRSSAVTDEPSDESLSKQERLNKLFERLERGDVERLQDISKAVKSFDRRTSLKRTETIDKSSPLIDLQLRHQLFIQHFDRSTLRKVQTRDHSRPMVEEEKEYDGDVSEGDKADSGS</sequence>
<dbReference type="PROSITE" id="PS50297">
    <property type="entry name" value="ANK_REP_REGION"/>
    <property type="match status" value="2"/>
</dbReference>
<feature type="region of interest" description="Disordered" evidence="4">
    <location>
        <begin position="296"/>
        <end position="329"/>
    </location>
</feature>
<protein>
    <submittedName>
        <fullName evidence="5">Uncharacterized protein</fullName>
    </submittedName>
</protein>
<dbReference type="InterPro" id="IPR050776">
    <property type="entry name" value="Ank_Repeat/CDKN_Inhibitor"/>
</dbReference>
<dbReference type="Gene3D" id="1.25.40.20">
    <property type="entry name" value="Ankyrin repeat-containing domain"/>
    <property type="match status" value="2"/>
</dbReference>
<organism evidence="5 6">
    <name type="scientific">Porites evermanni</name>
    <dbReference type="NCBI Taxonomy" id="104178"/>
    <lineage>
        <taxon>Eukaryota</taxon>
        <taxon>Metazoa</taxon>
        <taxon>Cnidaria</taxon>
        <taxon>Anthozoa</taxon>
        <taxon>Hexacorallia</taxon>
        <taxon>Scleractinia</taxon>
        <taxon>Fungiina</taxon>
        <taxon>Poritidae</taxon>
        <taxon>Porites</taxon>
    </lineage>
</organism>
<evidence type="ECO:0000256" key="4">
    <source>
        <dbReference type="SAM" id="MobiDB-lite"/>
    </source>
</evidence>
<evidence type="ECO:0000313" key="6">
    <source>
        <dbReference type="Proteomes" id="UP001159427"/>
    </source>
</evidence>